<reference evidence="3" key="1">
    <citation type="submission" date="2022-01" db="EMBL/GenBank/DDBJ databases">
        <title>Draft genome of Methanogenium marinum DSM 15558.</title>
        <authorList>
            <person name="Chen S.-C."/>
            <person name="You Y.-T."/>
        </authorList>
    </citation>
    <scope>NUCLEOTIDE SEQUENCE</scope>
    <source>
        <strain evidence="3">DSM 15558</strain>
    </source>
</reference>
<feature type="region of interest" description="Disordered" evidence="1">
    <location>
        <begin position="323"/>
        <end position="347"/>
    </location>
</feature>
<dbReference type="Proteomes" id="UP001143747">
    <property type="component" value="Unassembled WGS sequence"/>
</dbReference>
<sequence>MVSNPPVAGLINCREIHGSVVLAWPVSLLFDSPLGSRNFIGFTMPLVDMGLFREAHCYYDSQDRIREFGGAFSWRYLLTAAYNLATVTDDIHQHGHCIADFSGRNILIARTAAVAVIDCDSFQIRDSTSGRIFPSVVGTGEYMPPELMGHNLAEERPDRYFGDLFGLAVMVFKLIMGGVHPFQAGGEGVSSFPGIEQKIQNGVFAFASPDQMIYPPSFAPDYRIIPPSLRRLFSQCFVDGIAEPNCRPSASEWKNCLLSEVVAMKHCRVNVNHWYGGHLAACPWCRHGKKDIFPAEIPLPPRRVPVEVETLPSEGEDMQSFVSTDSLSFSPSPSVPENGCDPVKSDGQEHDVAFVDTSSIAPAMDPSVPDELSEEIPSLSPVMDPSVPDELSEEIPSHSPAMDPSVPVELSAEDPLFSPSMDTSVPDELSDETPSLSPVMDPSVPDELSEVIPTAPAILIPEPHMSMHDVARGITIPCRLPVTVTGDSPLLIHLTTDVPWIEIPDVAVPVEGEGGVNVVLNTGNMSNKGFQNGRVILNAGDIRTEIYLFISVLPEF</sequence>
<evidence type="ECO:0000259" key="2">
    <source>
        <dbReference type="PROSITE" id="PS50011"/>
    </source>
</evidence>
<evidence type="ECO:0000313" key="3">
    <source>
        <dbReference type="EMBL" id="MDE4907636.1"/>
    </source>
</evidence>
<dbReference type="GO" id="GO:0005524">
    <property type="term" value="F:ATP binding"/>
    <property type="evidence" value="ECO:0007669"/>
    <property type="project" value="InterPro"/>
</dbReference>
<accession>A0A9Q4KSC2</accession>
<dbReference type="InterPro" id="IPR011009">
    <property type="entry name" value="Kinase-like_dom_sf"/>
</dbReference>
<gene>
    <name evidence="3" type="ORF">L0665_03295</name>
</gene>
<dbReference type="PROSITE" id="PS50011">
    <property type="entry name" value="PROTEIN_KINASE_DOM"/>
    <property type="match status" value="1"/>
</dbReference>
<keyword evidence="4" id="KW-1185">Reference proteome</keyword>
<dbReference type="GO" id="GO:0004672">
    <property type="term" value="F:protein kinase activity"/>
    <property type="evidence" value="ECO:0007669"/>
    <property type="project" value="InterPro"/>
</dbReference>
<feature type="domain" description="Protein kinase" evidence="2">
    <location>
        <begin position="1"/>
        <end position="262"/>
    </location>
</feature>
<evidence type="ECO:0000256" key="1">
    <source>
        <dbReference type="SAM" id="MobiDB-lite"/>
    </source>
</evidence>
<organism evidence="3 4">
    <name type="scientific">Methanogenium marinum</name>
    <dbReference type="NCBI Taxonomy" id="348610"/>
    <lineage>
        <taxon>Archaea</taxon>
        <taxon>Methanobacteriati</taxon>
        <taxon>Methanobacteriota</taxon>
        <taxon>Stenosarchaea group</taxon>
        <taxon>Methanomicrobia</taxon>
        <taxon>Methanomicrobiales</taxon>
        <taxon>Methanomicrobiaceae</taxon>
        <taxon>Methanogenium</taxon>
    </lineage>
</organism>
<proteinExistence type="predicted"/>
<evidence type="ECO:0000313" key="4">
    <source>
        <dbReference type="Proteomes" id="UP001143747"/>
    </source>
</evidence>
<dbReference type="RefSeq" id="WP_274924284.1">
    <property type="nucleotide sequence ID" value="NZ_JAKELO010000002.1"/>
</dbReference>
<comment type="caution">
    <text evidence="3">The sequence shown here is derived from an EMBL/GenBank/DDBJ whole genome shotgun (WGS) entry which is preliminary data.</text>
</comment>
<dbReference type="InterPro" id="IPR000719">
    <property type="entry name" value="Prot_kinase_dom"/>
</dbReference>
<dbReference type="EMBL" id="JAKELO010000002">
    <property type="protein sequence ID" value="MDE4907636.1"/>
    <property type="molecule type" value="Genomic_DNA"/>
</dbReference>
<feature type="region of interest" description="Disordered" evidence="1">
    <location>
        <begin position="360"/>
        <end position="445"/>
    </location>
</feature>
<name>A0A9Q4KSC2_9EURY</name>
<dbReference type="SUPFAM" id="SSF56112">
    <property type="entry name" value="Protein kinase-like (PK-like)"/>
    <property type="match status" value="1"/>
</dbReference>
<feature type="compositionally biased region" description="Low complexity" evidence="1">
    <location>
        <begin position="323"/>
        <end position="336"/>
    </location>
</feature>
<protein>
    <recommendedName>
        <fullName evidence="2">Protein kinase domain-containing protein</fullName>
    </recommendedName>
</protein>
<dbReference type="AlphaFoldDB" id="A0A9Q4KSC2"/>
<dbReference type="Gene3D" id="1.10.510.10">
    <property type="entry name" value="Transferase(Phosphotransferase) domain 1"/>
    <property type="match status" value="1"/>
</dbReference>